<dbReference type="Pfam" id="PF05348">
    <property type="entry name" value="UMP1"/>
    <property type="match status" value="1"/>
</dbReference>
<dbReference type="KEGG" id="ago:AGOS_AGR208W"/>
<keyword evidence="1" id="KW-0143">Chaperone</keyword>
<dbReference type="PANTHER" id="PTHR12828:SF3">
    <property type="entry name" value="PROTEASOME MATURATION PROTEIN"/>
    <property type="match status" value="1"/>
</dbReference>
<dbReference type="EMBL" id="AE016820">
    <property type="protein sequence ID" value="AAS54698.1"/>
    <property type="molecule type" value="Genomic_DNA"/>
</dbReference>
<protein>
    <submittedName>
        <fullName evidence="3">AGR208Wp</fullName>
    </submittedName>
</protein>
<evidence type="ECO:0000313" key="4">
    <source>
        <dbReference type="Proteomes" id="UP000000591"/>
    </source>
</evidence>
<dbReference type="AlphaFoldDB" id="Q74ZJ4"/>
<reference evidence="3 4" key="1">
    <citation type="journal article" date="2004" name="Science">
        <title>The Ashbya gossypii genome as a tool for mapping the ancient Saccharomyces cerevisiae genome.</title>
        <authorList>
            <person name="Dietrich F.S."/>
            <person name="Voegeli S."/>
            <person name="Brachat S."/>
            <person name="Lerch A."/>
            <person name="Gates K."/>
            <person name="Steiner S."/>
            <person name="Mohr C."/>
            <person name="Pohlmann R."/>
            <person name="Luedi P."/>
            <person name="Choi S."/>
            <person name="Wing R.A."/>
            <person name="Flavier A."/>
            <person name="Gaffney T.D."/>
            <person name="Philippsen P."/>
        </authorList>
    </citation>
    <scope>NUCLEOTIDE SEQUENCE [LARGE SCALE GENOMIC DNA]</scope>
    <source>
        <strain evidence="4">ATCC 10895 / CBS 109.51 / FGSC 9923 / NRRL Y-1056</strain>
    </source>
</reference>
<reference evidence="4" key="2">
    <citation type="journal article" date="2013" name="G3 (Bethesda)">
        <title>Genomes of Ashbya fungi isolated from insects reveal four mating-type loci, numerous translocations, lack of transposons, and distinct gene duplications.</title>
        <authorList>
            <person name="Dietrich F.S."/>
            <person name="Voegeli S."/>
            <person name="Kuo S."/>
            <person name="Philippsen P."/>
        </authorList>
    </citation>
    <scope>GENOME REANNOTATION</scope>
    <source>
        <strain evidence="4">ATCC 10895 / CBS 109.51 / FGSC 9923 / NRRL Y-1056</strain>
    </source>
</reference>
<dbReference type="InParanoid" id="Q74ZJ4"/>
<evidence type="ECO:0000256" key="1">
    <source>
        <dbReference type="ARBA" id="ARBA00023186"/>
    </source>
</evidence>
<dbReference type="GO" id="GO:0005737">
    <property type="term" value="C:cytoplasm"/>
    <property type="evidence" value="ECO:0000318"/>
    <property type="project" value="GO_Central"/>
</dbReference>
<evidence type="ECO:0000313" key="3">
    <source>
        <dbReference type="EMBL" id="AAS54698.1"/>
    </source>
</evidence>
<sequence>MCSGETTIASATPTQTAMNIVPPSNRRSALAAGDATAASAAPALPDVLREQRAARPLAAELADRHPLESRLRDWDACAQRTRLEQYRRIFGAAEPVRRTMELALVSDAEFAPLGAAALHLDVLNNTEASLDWHDVYPDEQQPDVHAAIERSLRL</sequence>
<evidence type="ECO:0000256" key="2">
    <source>
        <dbReference type="ARBA" id="ARBA00043974"/>
    </source>
</evidence>
<dbReference type="GO" id="GO:0043248">
    <property type="term" value="P:proteasome assembly"/>
    <property type="evidence" value="ECO:0000318"/>
    <property type="project" value="GO_Central"/>
</dbReference>
<dbReference type="HOGENOM" id="CLU_100687_0_1_1"/>
<comment type="similarity">
    <text evidence="2">Belongs to the POMP/UMP1 family.</text>
</comment>
<dbReference type="RefSeq" id="NP_986874.1">
    <property type="nucleotide sequence ID" value="NM_211936.1"/>
</dbReference>
<dbReference type="eggNOG" id="KOG3061">
    <property type="taxonomic scope" value="Eukaryota"/>
</dbReference>
<accession>Q74ZJ4</accession>
<dbReference type="GO" id="GO:0005634">
    <property type="term" value="C:nucleus"/>
    <property type="evidence" value="ECO:0000318"/>
    <property type="project" value="GO_Central"/>
</dbReference>
<dbReference type="PANTHER" id="PTHR12828">
    <property type="entry name" value="PROTEASOME MATURATION PROTEIN UMP1"/>
    <property type="match status" value="1"/>
</dbReference>
<dbReference type="OrthoDB" id="15001at2759"/>
<dbReference type="FunCoup" id="Q74ZJ4">
    <property type="interactions" value="437"/>
</dbReference>
<dbReference type="InterPro" id="IPR008012">
    <property type="entry name" value="Ump1"/>
</dbReference>
<dbReference type="Proteomes" id="UP000000591">
    <property type="component" value="Chromosome VII"/>
</dbReference>
<proteinExistence type="inferred from homology"/>
<dbReference type="GeneID" id="4623176"/>
<name>Q74ZJ4_EREGS</name>
<gene>
    <name evidence="3" type="ORF">AGOS_AGR208W</name>
</gene>
<organism evidence="3 4">
    <name type="scientific">Eremothecium gossypii (strain ATCC 10895 / CBS 109.51 / FGSC 9923 / NRRL Y-1056)</name>
    <name type="common">Yeast</name>
    <name type="synonym">Ashbya gossypii</name>
    <dbReference type="NCBI Taxonomy" id="284811"/>
    <lineage>
        <taxon>Eukaryota</taxon>
        <taxon>Fungi</taxon>
        <taxon>Dikarya</taxon>
        <taxon>Ascomycota</taxon>
        <taxon>Saccharomycotina</taxon>
        <taxon>Saccharomycetes</taxon>
        <taxon>Saccharomycetales</taxon>
        <taxon>Saccharomycetaceae</taxon>
        <taxon>Eremothecium</taxon>
    </lineage>
</organism>
<keyword evidence="4" id="KW-1185">Reference proteome</keyword>
<dbReference type="OMA" id="MSMRIVP"/>
<dbReference type="STRING" id="284811.Q74ZJ4"/>